<comment type="cofactor">
    <cofactor evidence="1 9">
        <name>heme</name>
        <dbReference type="ChEBI" id="CHEBI:30413"/>
    </cofactor>
</comment>
<evidence type="ECO:0000256" key="10">
    <source>
        <dbReference type="RuleBase" id="RU000461"/>
    </source>
</evidence>
<accession>A0A0C9XB51</accession>
<dbReference type="EMBL" id="KN838773">
    <property type="protein sequence ID" value="KIJ94951.1"/>
    <property type="molecule type" value="Genomic_DNA"/>
</dbReference>
<reference evidence="12 13" key="1">
    <citation type="submission" date="2014-04" db="EMBL/GenBank/DDBJ databases">
        <authorList>
            <consortium name="DOE Joint Genome Institute"/>
            <person name="Kuo A."/>
            <person name="Kohler A."/>
            <person name="Nagy L.G."/>
            <person name="Floudas D."/>
            <person name="Copeland A."/>
            <person name="Barry K.W."/>
            <person name="Cichocki N."/>
            <person name="Veneault-Fourrey C."/>
            <person name="LaButti K."/>
            <person name="Lindquist E.A."/>
            <person name="Lipzen A."/>
            <person name="Lundell T."/>
            <person name="Morin E."/>
            <person name="Murat C."/>
            <person name="Sun H."/>
            <person name="Tunlid A."/>
            <person name="Henrissat B."/>
            <person name="Grigoriev I.V."/>
            <person name="Hibbett D.S."/>
            <person name="Martin F."/>
            <person name="Nordberg H.P."/>
            <person name="Cantor M.N."/>
            <person name="Hua S.X."/>
        </authorList>
    </citation>
    <scope>NUCLEOTIDE SEQUENCE [LARGE SCALE GENOMIC DNA]</scope>
    <source>
        <strain evidence="12 13">LaAM-08-1</strain>
    </source>
</reference>
<organism evidence="12 13">
    <name type="scientific">Laccaria amethystina LaAM-08-1</name>
    <dbReference type="NCBI Taxonomy" id="1095629"/>
    <lineage>
        <taxon>Eukaryota</taxon>
        <taxon>Fungi</taxon>
        <taxon>Dikarya</taxon>
        <taxon>Basidiomycota</taxon>
        <taxon>Agaricomycotina</taxon>
        <taxon>Agaricomycetes</taxon>
        <taxon>Agaricomycetidae</taxon>
        <taxon>Agaricales</taxon>
        <taxon>Agaricineae</taxon>
        <taxon>Hydnangiaceae</taxon>
        <taxon>Laccaria</taxon>
    </lineage>
</organism>
<dbReference type="Proteomes" id="UP000054477">
    <property type="component" value="Unassembled WGS sequence"/>
</dbReference>
<dbReference type="SUPFAM" id="SSF48264">
    <property type="entry name" value="Cytochrome P450"/>
    <property type="match status" value="1"/>
</dbReference>
<dbReference type="PRINTS" id="PR00463">
    <property type="entry name" value="EP450I"/>
</dbReference>
<dbReference type="Gene3D" id="1.10.630.10">
    <property type="entry name" value="Cytochrome P450"/>
    <property type="match status" value="1"/>
</dbReference>
<name>A0A0C9XB51_9AGAR</name>
<dbReference type="PANTHER" id="PTHR46300">
    <property type="entry name" value="P450, PUTATIVE (EUROFUNG)-RELATED-RELATED"/>
    <property type="match status" value="1"/>
</dbReference>
<dbReference type="AlphaFoldDB" id="A0A0C9XB51"/>
<evidence type="ECO:0000256" key="2">
    <source>
        <dbReference type="ARBA" id="ARBA00005179"/>
    </source>
</evidence>
<feature type="chain" id="PRO_5002222750" description="Cytochrome P450" evidence="11">
    <location>
        <begin position="28"/>
        <end position="519"/>
    </location>
</feature>
<dbReference type="Pfam" id="PF00067">
    <property type="entry name" value="p450"/>
    <property type="match status" value="1"/>
</dbReference>
<evidence type="ECO:0000256" key="5">
    <source>
        <dbReference type="ARBA" id="ARBA00022723"/>
    </source>
</evidence>
<dbReference type="CDD" id="cd11065">
    <property type="entry name" value="CYP64-like"/>
    <property type="match status" value="1"/>
</dbReference>
<protein>
    <recommendedName>
        <fullName evidence="14">Cytochrome P450</fullName>
    </recommendedName>
</protein>
<keyword evidence="6 10" id="KW-0560">Oxidoreductase</keyword>
<comment type="similarity">
    <text evidence="3 10">Belongs to the cytochrome P450 family.</text>
</comment>
<evidence type="ECO:0000256" key="6">
    <source>
        <dbReference type="ARBA" id="ARBA00023002"/>
    </source>
</evidence>
<dbReference type="InterPro" id="IPR001128">
    <property type="entry name" value="Cyt_P450"/>
</dbReference>
<proteinExistence type="inferred from homology"/>
<feature type="signal peptide" evidence="11">
    <location>
        <begin position="1"/>
        <end position="27"/>
    </location>
</feature>
<keyword evidence="8 10" id="KW-0503">Monooxygenase</keyword>
<evidence type="ECO:0000256" key="8">
    <source>
        <dbReference type="ARBA" id="ARBA00023033"/>
    </source>
</evidence>
<keyword evidence="4 9" id="KW-0349">Heme</keyword>
<dbReference type="HOGENOM" id="CLU_001570_2_3_1"/>
<dbReference type="GO" id="GO:0005506">
    <property type="term" value="F:iron ion binding"/>
    <property type="evidence" value="ECO:0007669"/>
    <property type="project" value="InterPro"/>
</dbReference>
<sequence length="519" mass="58238">METAQSHPWLTAAGLLFCLWCLTNTGGRKLNPNRLLRPPGPKGLPFLGAMLEVPSLSQKPWLVYDKWFKKYGDIIYFEVLGQPFMILGSLKRTNDIFDKRSSNYSDRKLSSMLELMGWTFSVVRMPYGTMWRRHRRAIHEHFHVNAVQKYIPIQTKETQAFLHRLLITPENFIHHIRHAFAATVMSISYGLTILESDDPYITIAEESLRGLTEAGVPGAFLVDLLPILKHVPTWFPGAGFKRKAAHYAVVNDNLVDLPFKAVKKEMARGTAAPCVLTSLLEEFPGNDGLGREEEEFISRNVAAIAYIAGVDTTLSSTETFFLAMAMHPEAQRKAQSEIDAIVGTNRLPDFIDRPHLPYVDAIVKESMRWQLAVPLGVAHMATDDDEYDGYFIPKGTVVIGAPWSILHDPEVFEAPEEFRPERYLKNGQIDPSVRDPGVAVFGFGRRMCPGKHLGDISLYSVVSSVLAVYNISAPVDEFGKPVQLQAEYKSGFLSSPVPFKCSIQPRSKVAESLIRGFRD</sequence>
<evidence type="ECO:0000256" key="11">
    <source>
        <dbReference type="SAM" id="SignalP"/>
    </source>
</evidence>
<evidence type="ECO:0000313" key="13">
    <source>
        <dbReference type="Proteomes" id="UP000054477"/>
    </source>
</evidence>
<dbReference type="GO" id="GO:0004497">
    <property type="term" value="F:monooxygenase activity"/>
    <property type="evidence" value="ECO:0007669"/>
    <property type="project" value="UniProtKB-KW"/>
</dbReference>
<dbReference type="InterPro" id="IPR017972">
    <property type="entry name" value="Cyt_P450_CS"/>
</dbReference>
<evidence type="ECO:0000256" key="9">
    <source>
        <dbReference type="PIRSR" id="PIRSR602401-1"/>
    </source>
</evidence>
<dbReference type="OrthoDB" id="2789670at2759"/>
<evidence type="ECO:0000313" key="12">
    <source>
        <dbReference type="EMBL" id="KIJ94951.1"/>
    </source>
</evidence>
<gene>
    <name evidence="12" type="ORF">K443DRAFT_109618</name>
</gene>
<comment type="pathway">
    <text evidence="2">Secondary metabolite biosynthesis.</text>
</comment>
<keyword evidence="5 9" id="KW-0479">Metal-binding</keyword>
<evidence type="ECO:0000256" key="1">
    <source>
        <dbReference type="ARBA" id="ARBA00001971"/>
    </source>
</evidence>
<evidence type="ECO:0008006" key="14">
    <source>
        <dbReference type="Google" id="ProtNLM"/>
    </source>
</evidence>
<dbReference type="InterPro" id="IPR002401">
    <property type="entry name" value="Cyt_P450_E_grp-I"/>
</dbReference>
<dbReference type="GO" id="GO:0016705">
    <property type="term" value="F:oxidoreductase activity, acting on paired donors, with incorporation or reduction of molecular oxygen"/>
    <property type="evidence" value="ECO:0007669"/>
    <property type="project" value="InterPro"/>
</dbReference>
<keyword evidence="11" id="KW-0732">Signal</keyword>
<dbReference type="PROSITE" id="PS00086">
    <property type="entry name" value="CYTOCHROME_P450"/>
    <property type="match status" value="1"/>
</dbReference>
<evidence type="ECO:0000256" key="4">
    <source>
        <dbReference type="ARBA" id="ARBA00022617"/>
    </source>
</evidence>
<keyword evidence="13" id="KW-1185">Reference proteome</keyword>
<reference evidence="13" key="2">
    <citation type="submission" date="2015-01" db="EMBL/GenBank/DDBJ databases">
        <title>Evolutionary Origins and Diversification of the Mycorrhizal Mutualists.</title>
        <authorList>
            <consortium name="DOE Joint Genome Institute"/>
            <consortium name="Mycorrhizal Genomics Consortium"/>
            <person name="Kohler A."/>
            <person name="Kuo A."/>
            <person name="Nagy L.G."/>
            <person name="Floudas D."/>
            <person name="Copeland A."/>
            <person name="Barry K.W."/>
            <person name="Cichocki N."/>
            <person name="Veneault-Fourrey C."/>
            <person name="LaButti K."/>
            <person name="Lindquist E.A."/>
            <person name="Lipzen A."/>
            <person name="Lundell T."/>
            <person name="Morin E."/>
            <person name="Murat C."/>
            <person name="Riley R."/>
            <person name="Ohm R."/>
            <person name="Sun H."/>
            <person name="Tunlid A."/>
            <person name="Henrissat B."/>
            <person name="Grigoriev I.V."/>
            <person name="Hibbett D.S."/>
            <person name="Martin F."/>
        </authorList>
    </citation>
    <scope>NUCLEOTIDE SEQUENCE [LARGE SCALE GENOMIC DNA]</scope>
    <source>
        <strain evidence="13">LaAM-08-1</strain>
    </source>
</reference>
<evidence type="ECO:0000256" key="7">
    <source>
        <dbReference type="ARBA" id="ARBA00023004"/>
    </source>
</evidence>
<dbReference type="PANTHER" id="PTHR46300:SF7">
    <property type="entry name" value="P450, PUTATIVE (EUROFUNG)-RELATED"/>
    <property type="match status" value="1"/>
</dbReference>
<dbReference type="InterPro" id="IPR036396">
    <property type="entry name" value="Cyt_P450_sf"/>
</dbReference>
<dbReference type="STRING" id="1095629.A0A0C9XB51"/>
<dbReference type="GO" id="GO:0020037">
    <property type="term" value="F:heme binding"/>
    <property type="evidence" value="ECO:0007669"/>
    <property type="project" value="InterPro"/>
</dbReference>
<keyword evidence="7 9" id="KW-0408">Iron</keyword>
<dbReference type="InterPro" id="IPR050364">
    <property type="entry name" value="Cytochrome_P450_fung"/>
</dbReference>
<evidence type="ECO:0000256" key="3">
    <source>
        <dbReference type="ARBA" id="ARBA00010617"/>
    </source>
</evidence>
<feature type="binding site" description="axial binding residue" evidence="9">
    <location>
        <position position="448"/>
    </location>
    <ligand>
        <name>heme</name>
        <dbReference type="ChEBI" id="CHEBI:30413"/>
    </ligand>
    <ligandPart>
        <name>Fe</name>
        <dbReference type="ChEBI" id="CHEBI:18248"/>
    </ligandPart>
</feature>